<evidence type="ECO:0000313" key="13">
    <source>
        <dbReference type="Proteomes" id="UP000789570"/>
    </source>
</evidence>
<evidence type="ECO:0000256" key="8">
    <source>
        <dbReference type="ARBA" id="ARBA00022989"/>
    </source>
</evidence>
<evidence type="ECO:0000256" key="1">
    <source>
        <dbReference type="ARBA" id="ARBA00002490"/>
    </source>
</evidence>
<evidence type="ECO:0000256" key="9">
    <source>
        <dbReference type="ARBA" id="ARBA00023128"/>
    </source>
</evidence>
<keyword evidence="7" id="KW-0999">Mitochondrion inner membrane</keyword>
<proteinExistence type="inferred from homology"/>
<comment type="similarity">
    <text evidence="3">Belongs to the COX16 family.</text>
</comment>
<evidence type="ECO:0000256" key="4">
    <source>
        <dbReference type="ARBA" id="ARBA00015368"/>
    </source>
</evidence>
<evidence type="ECO:0000256" key="3">
    <source>
        <dbReference type="ARBA" id="ARBA00008370"/>
    </source>
</evidence>
<comment type="subcellular location">
    <subcellularLocation>
        <location evidence="2">Mitochondrion inner membrane</location>
        <topology evidence="2">Single-pass membrane protein</topology>
    </subcellularLocation>
</comment>
<comment type="function">
    <text evidence="1">Required for the assembly of the mitochondrial respiratory chain complex IV (CIV), also known as cytochrome c oxidase. May participate in merging the COX1 and COX2 assembly lines.</text>
</comment>
<protein>
    <recommendedName>
        <fullName evidence="4">Cytochrome c oxidase assembly protein COX16, mitochondrial</fullName>
    </recommendedName>
    <alternativeName>
        <fullName evidence="5">Cytochrome c oxidase assembly protein cox16, mitochondrial</fullName>
    </alternativeName>
</protein>
<keyword evidence="8 11" id="KW-1133">Transmembrane helix</keyword>
<keyword evidence="13" id="KW-1185">Reference proteome</keyword>
<evidence type="ECO:0000256" key="5">
    <source>
        <dbReference type="ARBA" id="ARBA00019222"/>
    </source>
</evidence>
<evidence type="ECO:0000256" key="2">
    <source>
        <dbReference type="ARBA" id="ARBA00004434"/>
    </source>
</evidence>
<dbReference type="Proteomes" id="UP000789570">
    <property type="component" value="Unassembled WGS sequence"/>
</dbReference>
<feature type="transmembrane region" description="Helical" evidence="11">
    <location>
        <begin position="21"/>
        <end position="40"/>
    </location>
</feature>
<dbReference type="AlphaFoldDB" id="A0A9N9B288"/>
<keyword evidence="6 11" id="KW-0812">Transmembrane</keyword>
<comment type="caution">
    <text evidence="12">The sequence shown here is derived from an EMBL/GenBank/DDBJ whole genome shotgun (WGS) entry which is preliminary data.</text>
</comment>
<dbReference type="EMBL" id="CAJVPQ010001404">
    <property type="protein sequence ID" value="CAG8550688.1"/>
    <property type="molecule type" value="Genomic_DNA"/>
</dbReference>
<keyword evidence="10 11" id="KW-0472">Membrane</keyword>
<evidence type="ECO:0000256" key="7">
    <source>
        <dbReference type="ARBA" id="ARBA00022792"/>
    </source>
</evidence>
<accession>A0A9N9B288</accession>
<organism evidence="12 13">
    <name type="scientific">Funneliformis caledonium</name>
    <dbReference type="NCBI Taxonomy" id="1117310"/>
    <lineage>
        <taxon>Eukaryota</taxon>
        <taxon>Fungi</taxon>
        <taxon>Fungi incertae sedis</taxon>
        <taxon>Mucoromycota</taxon>
        <taxon>Glomeromycotina</taxon>
        <taxon>Glomeromycetes</taxon>
        <taxon>Glomerales</taxon>
        <taxon>Glomeraceae</taxon>
        <taxon>Funneliformis</taxon>
    </lineage>
</organism>
<dbReference type="PANTHER" id="PTHR17130:SF14">
    <property type="entry name" value="CYTOCHROME C OXIDASE ASSEMBLY PROTEIN COX16 HOMOLOG, MITOCHONDRIAL"/>
    <property type="match status" value="1"/>
</dbReference>
<keyword evidence="9" id="KW-0496">Mitochondrion</keyword>
<evidence type="ECO:0000256" key="10">
    <source>
        <dbReference type="ARBA" id="ARBA00023136"/>
    </source>
</evidence>
<reference evidence="12" key="1">
    <citation type="submission" date="2021-06" db="EMBL/GenBank/DDBJ databases">
        <authorList>
            <person name="Kallberg Y."/>
            <person name="Tangrot J."/>
            <person name="Rosling A."/>
        </authorList>
    </citation>
    <scope>NUCLEOTIDE SEQUENCE</scope>
    <source>
        <strain evidence="12">UK204</strain>
    </source>
</reference>
<evidence type="ECO:0000256" key="6">
    <source>
        <dbReference type="ARBA" id="ARBA00022692"/>
    </source>
</evidence>
<evidence type="ECO:0000313" key="12">
    <source>
        <dbReference type="EMBL" id="CAG8550688.1"/>
    </source>
</evidence>
<dbReference type="GO" id="GO:0005743">
    <property type="term" value="C:mitochondrial inner membrane"/>
    <property type="evidence" value="ECO:0007669"/>
    <property type="project" value="UniProtKB-SubCell"/>
</dbReference>
<gene>
    <name evidence="12" type="ORF">FCALED_LOCUS6102</name>
</gene>
<dbReference type="OrthoDB" id="5516033at2759"/>
<dbReference type="Pfam" id="PF14138">
    <property type="entry name" value="COX16"/>
    <property type="match status" value="1"/>
</dbReference>
<dbReference type="InterPro" id="IPR020164">
    <property type="entry name" value="Cyt_c_Oxase_assmbl_COX16"/>
</dbReference>
<evidence type="ECO:0000256" key="11">
    <source>
        <dbReference type="SAM" id="Phobius"/>
    </source>
</evidence>
<sequence length="109" mass="13026">MTFARKRLNQPPIYRTIKRNPFLLFGLPLIISVVGGSFVLSQLTQTRYDLYENKTKKIEREEKLQMNKDRRSVSIQEEYWRLQANQKELDNWEIKRVERPPGAFDGILK</sequence>
<dbReference type="PANTHER" id="PTHR17130">
    <property type="entry name" value="MITOCHONDRIAL OUTER MEMBRANE PROTEIN 25"/>
    <property type="match status" value="1"/>
</dbReference>
<name>A0A9N9B288_9GLOM</name>
<dbReference type="GO" id="GO:0033617">
    <property type="term" value="P:mitochondrial respiratory chain complex IV assembly"/>
    <property type="evidence" value="ECO:0007669"/>
    <property type="project" value="TreeGrafter"/>
</dbReference>